<dbReference type="GO" id="GO:0008270">
    <property type="term" value="F:zinc ion binding"/>
    <property type="evidence" value="ECO:0007669"/>
    <property type="project" value="InterPro"/>
</dbReference>
<gene>
    <name evidence="4" type="ORF">Tci_042159</name>
</gene>
<sequence>MSSLAVGINSGSGNSSLAVGMSLAFYSQQRVPSCMVQLMKKCMCHNLLVKQKEDGIFISQDKHVAKILKKFDFLSVKTTSTHIETHKPLVKDKEAVDVDVYLYRSMIGSLMYLTTSRPDIMFAVCSCSRFQYPKVSSFDLEAYSDSDYAGANLDRKSITGGCQFLGRRLILWQCKKQTIVATFTTEAKYVAAAHCCGQMGCDCYGDYLGLVLFFGMKIKGYKCLIVYALTVSPDVCTSFIEQFWKIATFKTINNISQIHAKVAGKPIVITEASIRAVAEGQDSGTPTESQPTPSPTQPSVGDQPPLTESSSEHDSSQDPKVDLEGIGGSGEDHVNLPHDSPLLGGHTSDRAEGSLNLEVLSALCTNLSNRILALETVKDAQVKEILTLKARIKKLEKRNKTDLEDQSLDDLFNNLKIYESVVKSSSSTSPTTQNIAFVSSQNTDSTNESVSVVTSVSAASTKVLIFALSNVDNLNADDLEEMDLKWQMAMLTMRARRRGHFAKECMSPKDTKNKDTQRRNVPVETSISNALVLQCDGVAPCSKACSKAYTTLQSHYDKLTNGIRKSQFDVLSYKTCLESVEARLAVYQQNENVFEDDIKLLKLDVMLRDNALVELRKKFKKAEKERDELKLKLEKFQTSSKNLSKLLASQITDKTGLGYDNQVFNSIVFDCDELISFELDVSMPTSPVHDRYKSGEGYHAVPHPYTGTFMPSKPNLVFHDAPTAKDEYEGEPIPIKKAPSFVQTSKHVKTSRPSFKPVKYVVPTSVLTRSRLVPLTAARPVTTVVPQTNVQHQRPANHDVYKVHLPMRRPIHHSPSPKNINFHQQVTTVKANQVNVVQGVKGNWDKGVINSGWSKHVTGNISYLFDFEEINGGYVAFGRNPKGGKITSKDIKREFSVARTPQHNGIAERKNRTLIEAARTMLADLLLPILVWAETVNTACYVQNRVLVNKPHNKTPYELLLGRPPSIGFMRPFGCPVTILNTLDPLDAVAFEVKEPESTVHVSQSSCDKTKKHDDETKRKNPVELSTRVRDLGDEFKEFFDNSTNGVNAASTLVTAVRPNSTNSTNTFNAAGPSNNAVSLNFKLGGKSLFVDPSQYPDDPYMPALEDITYSDDEECVGAEADFSNLETNIPVSPIPTTRVHKDHPVTQIIALRKCILSDPYKPTTVLVQAVATTHNSLAIPEHTIVETPMNMSPANKAHFEAEKEAIHLILTGIGDEIYSTIDACQIAQEIWEAIERLQQDLQTSNNNLRTSSNSRNKNMDTTPWYKNDNQSGQFGNQWTVNVAGARENVGSPIVQPSGIQCFNCKEFGRFAKECRKPKRAKDSVYHKEKMLLCKQAEQGVPLQAEQYDWLVETDEEIDEQELEAHYSYMEKIQEVSTANSGIDSEPLEHVQNDAGYNVFTNDLQHSEQSESVKSDDERVALANLIAILKLDVDENKKIQKQLKKTNTTLAHELKECKTILAKTSKTLGEFNSIRDSCLVALQNKQTEFEKYKAFNHHTVDYDKLERKLNETLGQLALKDIQIKEGLVKQKTKVITDLKLREEHDIDKMLSMEKQLKFLNEIVYKRSQSIQTIHMMEPKVPTDNGRPTFANPRYLKQAQSKIPCLYAFPYDQSTHANRLIPDGEKTLALERDSRSKLNKDLVHPYDYTTLNSLYENFKPPTQKIEIQLAHVNEIRKKMWRKSFVKYKPNIYKNVGFLTISKSISKSRKAYNVMTNNINHFKEIVDNAWIKHSKDQFRAPTAQDIEILIQTCLMPLAIKTQNDSFLFVHELKQEMHADLKYVESLVKEIDELESDKAEFSIIYDMILQECVSNDVMCSYLLSLSDLDSLAELQCLYLHKAKECDCLAQKLSKQTESVSKEVHTELLQRFAKVEKHLISLGIALQKCKEQVKNDTVWNEKASNVFRKEREQYFKIQDMKAQLQDKNISIRVNHKTNVSRLQHKSNQLKDKVVPHNSPVKVKKTQVEDHPRIPSISNKMKSVTACKDSLTSRTLNANAVCATCNKCLVDSNHFACVTKMLNDVNARTKKPSVVPISTRKPKSHANTSIATPHKKKVASKSTNQKPQSYYMMMYEKTSKTWKWWIEQQSPSGYKWVPKTKMQWIPKVKNEKTLFLRSKDETPEVLKEFLTMIQRNFQAPVITVRTDRPLNAFFKEEGIKHQTSTARTLKQNSVVERRNHTLVEAARTMLSDSKLPLFFWAEAITTACYTQNRSIIILTHDKTKYHIINDRKPSIKHLHIFDCICYITRDGQNLDKIKEKGDLCILVGYSTQSKGYRIYNKRTRMIVESIHIRFDEIKEVSETSVANDTSGLVPQRQKVSDYDNFDPVPQLQNVSSSADADLPSQQELDLLFGPLYDEFFNADHTLEKVHGNPSRPVQTRRQLATDPEICMFALTVWELIDKSFGKSVIRLKWLWKNKKDEDQTVIRNKARLLAKGYAQEEGIDFEESFALVARLEAVRIFIAYAAHKSFPIYHMDVKMTFLNGPLKDEVYVAQSDGFVDPDHPEKVYRLRKALYGLKQAPKAWYDELLKFLTSKGFTKGTIDPTLFTIRYEDDILLVQIYVDDIIFGSTNLKYTKHFEKLMHNRFEMSLMREMKFFLGLQIHQSPSGIFINQAKYALEILHKHDMEKGQSIGTPMATKPKLDAELSGNPVDQTDYRSKIRSLMYLTSSRPDIVQAHPGGIQFLGDKLVSWMLKKQNYNAMSSAEAEYVALSASCAQVMWMRTQLQDYGFNYNKIPLYCDSESAIAISCNPVQHSRTKHIHSRYHFIKEQVKNGIIELYFVRTEYQLADMFTKALPEDRFKYLVRRIGMRCLTPTELEEEGIYYEEVFAPVARIKAIRLFLAYVSFMGIMVYQMDVKSAFLYGTIKEEVYVYQPIGFEDPGYPELCRAFEKLMKDKFQMSSMRELTFFLGLQVKQKEDVIFISQDKYVAKILRKFGLIDGKSASTPIDPEKPLLKDPDGEDVDVHTYRLMIGSLMYLTSSRPDIMFVGCECAHFQVTPKASHLHVVKRIFRYLKGKPHLSLWYPKDSLFNLVAYSDSDYAGASLDRKSTTGSCQFLGCRLISWQCKKHTVVATSSTEAEYVAAASCCAQVLWIQN</sequence>
<dbReference type="InterPro" id="IPR036875">
    <property type="entry name" value="Znf_CCHC_sf"/>
</dbReference>
<dbReference type="Pfam" id="PF25597">
    <property type="entry name" value="SH3_retrovirus"/>
    <property type="match status" value="1"/>
</dbReference>
<keyword evidence="1" id="KW-0175">Coiled coil</keyword>
<dbReference type="PANTHER" id="PTHR11439:SF495">
    <property type="entry name" value="REVERSE TRANSCRIPTASE, RNA-DEPENDENT DNA POLYMERASE-RELATED"/>
    <property type="match status" value="1"/>
</dbReference>
<dbReference type="SUPFAM" id="SSF56672">
    <property type="entry name" value="DNA/RNA polymerases"/>
    <property type="match status" value="1"/>
</dbReference>
<comment type="caution">
    <text evidence="4">The sequence shown here is derived from an EMBL/GenBank/DDBJ whole genome shotgun (WGS) entry which is preliminary data.</text>
</comment>
<dbReference type="Pfam" id="PF07727">
    <property type="entry name" value="RVT_2"/>
    <property type="match status" value="2"/>
</dbReference>
<feature type="region of interest" description="Disordered" evidence="2">
    <location>
        <begin position="2028"/>
        <end position="2058"/>
    </location>
</feature>
<dbReference type="SUPFAM" id="SSF53098">
    <property type="entry name" value="Ribonuclease H-like"/>
    <property type="match status" value="2"/>
</dbReference>
<protein>
    <recommendedName>
        <fullName evidence="3">Integrase catalytic domain-containing protein</fullName>
    </recommendedName>
</protein>
<feature type="region of interest" description="Disordered" evidence="2">
    <location>
        <begin position="1000"/>
        <end position="1021"/>
    </location>
</feature>
<dbReference type="InterPro" id="IPR012337">
    <property type="entry name" value="RNaseH-like_sf"/>
</dbReference>
<dbReference type="CDD" id="cd09272">
    <property type="entry name" value="RNase_HI_RT_Ty1"/>
    <property type="match status" value="3"/>
</dbReference>
<dbReference type="InterPro" id="IPR036397">
    <property type="entry name" value="RNaseH_sf"/>
</dbReference>
<dbReference type="InterPro" id="IPR057670">
    <property type="entry name" value="SH3_retrovirus"/>
</dbReference>
<feature type="domain" description="Integrase catalytic" evidence="3">
    <location>
        <begin position="891"/>
        <end position="964"/>
    </location>
</feature>
<dbReference type="EMBL" id="BKCJ010006067">
    <property type="protein sequence ID" value="GEU70181.1"/>
    <property type="molecule type" value="Genomic_DNA"/>
</dbReference>
<dbReference type="PANTHER" id="PTHR11439">
    <property type="entry name" value="GAG-POL-RELATED RETROTRANSPOSON"/>
    <property type="match status" value="1"/>
</dbReference>
<dbReference type="InterPro" id="IPR043502">
    <property type="entry name" value="DNA/RNA_pol_sf"/>
</dbReference>
<dbReference type="GO" id="GO:0015074">
    <property type="term" value="P:DNA integration"/>
    <property type="evidence" value="ECO:0007669"/>
    <property type="project" value="InterPro"/>
</dbReference>
<evidence type="ECO:0000256" key="1">
    <source>
        <dbReference type="SAM" id="Coils"/>
    </source>
</evidence>
<dbReference type="InterPro" id="IPR001584">
    <property type="entry name" value="Integrase_cat-core"/>
</dbReference>
<dbReference type="InterPro" id="IPR013103">
    <property type="entry name" value="RVT_2"/>
</dbReference>
<feature type="compositionally biased region" description="Basic and acidic residues" evidence="2">
    <location>
        <begin position="310"/>
        <end position="323"/>
    </location>
</feature>
<evidence type="ECO:0000259" key="3">
    <source>
        <dbReference type="PROSITE" id="PS50994"/>
    </source>
</evidence>
<dbReference type="SUPFAM" id="SSF57756">
    <property type="entry name" value="Retrovirus zinc finger-like domains"/>
    <property type="match status" value="1"/>
</dbReference>
<reference evidence="4" key="1">
    <citation type="journal article" date="2019" name="Sci. Rep.">
        <title>Draft genome of Tanacetum cinerariifolium, the natural source of mosquito coil.</title>
        <authorList>
            <person name="Yamashiro T."/>
            <person name="Shiraishi A."/>
            <person name="Satake H."/>
            <person name="Nakayama K."/>
        </authorList>
    </citation>
    <scope>NUCLEOTIDE SEQUENCE</scope>
</reference>
<feature type="compositionally biased region" description="Basic and acidic residues" evidence="2">
    <location>
        <begin position="1008"/>
        <end position="1021"/>
    </location>
</feature>
<evidence type="ECO:0000256" key="2">
    <source>
        <dbReference type="SAM" id="MobiDB-lite"/>
    </source>
</evidence>
<dbReference type="Gene3D" id="3.30.420.10">
    <property type="entry name" value="Ribonuclease H-like superfamily/Ribonuclease H"/>
    <property type="match status" value="2"/>
</dbReference>
<feature type="region of interest" description="Disordered" evidence="2">
    <location>
        <begin position="279"/>
        <end position="349"/>
    </location>
</feature>
<evidence type="ECO:0000313" key="4">
    <source>
        <dbReference type="EMBL" id="GEU70181.1"/>
    </source>
</evidence>
<accession>A0A6L2M8C2</accession>
<proteinExistence type="predicted"/>
<name>A0A6L2M8C2_TANCI</name>
<organism evidence="4">
    <name type="scientific">Tanacetum cinerariifolium</name>
    <name type="common">Dalmatian daisy</name>
    <name type="synonym">Chrysanthemum cinerariifolium</name>
    <dbReference type="NCBI Taxonomy" id="118510"/>
    <lineage>
        <taxon>Eukaryota</taxon>
        <taxon>Viridiplantae</taxon>
        <taxon>Streptophyta</taxon>
        <taxon>Embryophyta</taxon>
        <taxon>Tracheophyta</taxon>
        <taxon>Spermatophyta</taxon>
        <taxon>Magnoliopsida</taxon>
        <taxon>eudicotyledons</taxon>
        <taxon>Gunneridae</taxon>
        <taxon>Pentapetalae</taxon>
        <taxon>asterids</taxon>
        <taxon>campanulids</taxon>
        <taxon>Asterales</taxon>
        <taxon>Asteraceae</taxon>
        <taxon>Asteroideae</taxon>
        <taxon>Anthemideae</taxon>
        <taxon>Anthemidinae</taxon>
        <taxon>Tanacetum</taxon>
    </lineage>
</organism>
<dbReference type="GO" id="GO:0003676">
    <property type="term" value="F:nucleic acid binding"/>
    <property type="evidence" value="ECO:0007669"/>
    <property type="project" value="InterPro"/>
</dbReference>
<dbReference type="PROSITE" id="PS50994">
    <property type="entry name" value="INTEGRASE"/>
    <property type="match status" value="1"/>
</dbReference>
<feature type="coiled-coil region" evidence="1">
    <location>
        <begin position="612"/>
        <end position="639"/>
    </location>
</feature>